<feature type="region of interest" description="Disordered" evidence="1">
    <location>
        <begin position="822"/>
        <end position="867"/>
    </location>
</feature>
<evidence type="ECO:0000256" key="1">
    <source>
        <dbReference type="SAM" id="MobiDB-lite"/>
    </source>
</evidence>
<feature type="region of interest" description="Disordered" evidence="1">
    <location>
        <begin position="1586"/>
        <end position="1608"/>
    </location>
</feature>
<dbReference type="OMA" id="SERHSCC"/>
<feature type="compositionally biased region" description="Polar residues" evidence="1">
    <location>
        <begin position="647"/>
        <end position="659"/>
    </location>
</feature>
<feature type="region of interest" description="Disordered" evidence="1">
    <location>
        <begin position="1351"/>
        <end position="1400"/>
    </location>
</feature>
<gene>
    <name evidence="2" type="ORF">LMXM_26_1510</name>
</gene>
<feature type="compositionally biased region" description="Polar residues" evidence="1">
    <location>
        <begin position="1593"/>
        <end position="1608"/>
    </location>
</feature>
<feature type="region of interest" description="Disordered" evidence="1">
    <location>
        <begin position="78"/>
        <end position="97"/>
    </location>
</feature>
<dbReference type="Proteomes" id="UP000007259">
    <property type="component" value="Chromosome 26"/>
</dbReference>
<feature type="region of interest" description="Disordered" evidence="1">
    <location>
        <begin position="120"/>
        <end position="140"/>
    </location>
</feature>
<feature type="region of interest" description="Disordered" evidence="1">
    <location>
        <begin position="734"/>
        <end position="795"/>
    </location>
</feature>
<feature type="region of interest" description="Disordered" evidence="1">
    <location>
        <begin position="456"/>
        <end position="475"/>
    </location>
</feature>
<feature type="compositionally biased region" description="Polar residues" evidence="1">
    <location>
        <begin position="457"/>
        <end position="475"/>
    </location>
</feature>
<dbReference type="KEGG" id="lmi:LMXM_26_1510"/>
<feature type="compositionally biased region" description="Low complexity" evidence="1">
    <location>
        <begin position="853"/>
        <end position="867"/>
    </location>
</feature>
<dbReference type="OrthoDB" id="266490at2759"/>
<feature type="compositionally biased region" description="Polar residues" evidence="1">
    <location>
        <begin position="783"/>
        <end position="795"/>
    </location>
</feature>
<proteinExistence type="predicted"/>
<feature type="compositionally biased region" description="Polar residues" evidence="1">
    <location>
        <begin position="567"/>
        <end position="581"/>
    </location>
</feature>
<feature type="region of interest" description="Disordered" evidence="1">
    <location>
        <begin position="617"/>
        <end position="659"/>
    </location>
</feature>
<reference evidence="2 3" key="1">
    <citation type="journal article" date="2011" name="Genome Res.">
        <title>Chromosome and gene copy number variation allow major structural change between species and strains of Leishmania.</title>
        <authorList>
            <person name="Rogers M.B."/>
            <person name="Hilley J.D."/>
            <person name="Dickens N.J."/>
            <person name="Wilkes J."/>
            <person name="Bates P.A."/>
            <person name="Depledge D.P."/>
            <person name="Harris D."/>
            <person name="Her Y."/>
            <person name="Herzyk P."/>
            <person name="Imamura H."/>
            <person name="Otto T.D."/>
            <person name="Sanders M."/>
            <person name="Seeger K."/>
            <person name="Dujardin J.C."/>
            <person name="Berriman M."/>
            <person name="Smith D.F."/>
            <person name="Hertz-Fowler C."/>
            <person name="Mottram J.C."/>
        </authorList>
    </citation>
    <scope>NUCLEOTIDE SEQUENCE [LARGE SCALE GENOMIC DNA]</scope>
    <source>
        <strain evidence="2 3">MHOM/GT/2001/U1103</strain>
    </source>
</reference>
<feature type="compositionally biased region" description="Low complexity" evidence="1">
    <location>
        <begin position="1373"/>
        <end position="1399"/>
    </location>
</feature>
<accession>E9AYD0</accession>
<sequence length="1608" mass="166613">MDGDDPPVVSASPAVAGSTGMPCVYEVSEVPRTRFPSALLLRGSMPETDDVSQSGGCAAHALTAATAAVVAVAHAAPRPTVGHSNGKDSVALSRQDDDRSKVDMAFVNASLQPLTRSESGAARHLSYNGGNNSTGGGLKSRGSNAAAVAVPFCGRVAWTRQTTPEPFQRDGDVLCAAEALHSSTTAGADDKDAPQSAMASVSSQRVHFVPDNSPTATATDVFELPATPPLSPEGAYNPCDDMDNLLHSRRHRHCYTNTDSPGLGGSDRVQTWSAASSASSAPHSTAETQWCNTSEASEPDLHEITLPIMDTSTGRLTAVSSVCGGEASLVTTNAQTADTGANGCSPISVSAVMSPNRQSIAGLQQSSKGSGRRRKRLCDTSAVQSERHSCCCCCSGQGDTSPVSLEKFVTRSAGKPMDDAPSSLVASLSQKQIESLDGNTHTPTSTEATTATTLTTMESGSAPNPSSSHCSLQSVDSHHALQRSASLSRMCVPRQEMAPSLHPPMPIRPGGAVVASTILGVSVRSPVETATSLMLPMLMVGSTASLIAFPRSDTAFPLRTTLNTLTKSVGDESQQPLSQLHDQGDEGNADQPPLTPTAPVVTPAAQHLSNSIAAARRKNLDDSSVTSSRQQEQQAPSRQSKREEANVTENGSSNSLSALPQQSLRNFTVTSATSFCVDNAATAFDPRSKTAEHSSLHTSAISMRQSSAMSEDQILQTLAHGMALGGVLTGPWKAAQDNSTPTPLKPCASDPGNWHLTGRSFASQQPPPPPSRSVVSGAMSADCGTQPSPTNCTTSPCGSSLMVPHMHREEMSLYLGSGTQTLRSRDQSPAAGLAAPPTHFSELQMQRGRRSRMSSTKPAGARVARGARPAQMRFPVSVSAASGADEAAETGSHLLTHGSFAAVLSSPTKRRRGLPSPGYLWATAEDSLRDAGGSSATTLPALLCSALHTERSLATPMRGYSLTQRSSGPSVEGVIFSAGSTPNLLGCVEAGVTAWLPAVSSDNAARQLSGDRTVMLRHNDSSTAHYHVLGSGVFSIADSGVAVGAPMEALRAERFTFLQSVQDVGGLAAQAETGALLGGADAVPSLLGEEIAEPAAMVTPTVSPPTPMPSSVPAPHPTVGFVSGWMRRIPAGRVSTTFPFNTAGTAASSLAKKAAVLSGNSSESPDGARERISALRMAAEPMRVANDGVATASITPMAETSSVRRSPPPAPAMLSRLSLTRNHSYQIPGSEISAAAELRRTSSSPCATPPWAIGGANDLVAAVATPPLPRMVSLKDNVSARPREGTRNVFQPVLPLAQEENAATSLSYELGTPKAMSRMPASRVTDESMAGTDLQQLWWTPAVARAAAPFRATGTDTHPTPVHPDSGESGMHSAAQSLSSSSPRGLLPQQQQTPRQLQTCASAPMQPSLYSVHNNDDKGTHQTADCKVNARAGPIRGSLSRLVERAAGMGAGGGEGYGQSCRANGGMLFHKRGTLTGGSGRCHKNGGKGGGGTGSPLRISIPRYQRYRDVETLLDDAERAMSKAAVPIISLLGCDGPSLNEDEYSFELLGNGLASSVMSLATPVPTSSNAGMDMGLVSPLTLAVASNKPAASPTGTKSSFSLSEPSEQ</sequence>
<dbReference type="PhylomeDB" id="E9AYD0"/>
<dbReference type="VEuPathDB" id="TriTrypDB:LmxM.26.1510"/>
<dbReference type="EMBL" id="FR799579">
    <property type="protein sequence ID" value="CBZ27971.1"/>
    <property type="molecule type" value="Genomic_DNA"/>
</dbReference>
<organism evidence="2 3">
    <name type="scientific">Leishmania mexicana (strain MHOM/GT/2001/U1103)</name>
    <dbReference type="NCBI Taxonomy" id="929439"/>
    <lineage>
        <taxon>Eukaryota</taxon>
        <taxon>Discoba</taxon>
        <taxon>Euglenozoa</taxon>
        <taxon>Kinetoplastea</taxon>
        <taxon>Metakinetoplastina</taxon>
        <taxon>Trypanosomatida</taxon>
        <taxon>Trypanosomatidae</taxon>
        <taxon>Leishmaniinae</taxon>
        <taxon>Leishmania</taxon>
    </lineage>
</organism>
<keyword evidence="3" id="KW-1185">Reference proteome</keyword>
<feature type="region of interest" description="Disordered" evidence="1">
    <location>
        <begin position="256"/>
        <end position="289"/>
    </location>
</feature>
<protein>
    <submittedName>
        <fullName evidence="2">Uncharacterized protein</fullName>
    </submittedName>
</protein>
<evidence type="ECO:0000313" key="3">
    <source>
        <dbReference type="Proteomes" id="UP000007259"/>
    </source>
</evidence>
<feature type="compositionally biased region" description="Polar residues" evidence="1">
    <location>
        <begin position="622"/>
        <end position="638"/>
    </location>
</feature>
<feature type="region of interest" description="Disordered" evidence="1">
    <location>
        <begin position="1478"/>
        <end position="1499"/>
    </location>
</feature>
<name>E9AYD0_LEIMU</name>
<feature type="region of interest" description="Disordered" evidence="1">
    <location>
        <begin position="567"/>
        <end position="600"/>
    </location>
</feature>
<dbReference type="GeneID" id="13449318"/>
<evidence type="ECO:0000313" key="2">
    <source>
        <dbReference type="EMBL" id="CBZ27971.1"/>
    </source>
</evidence>
<dbReference type="RefSeq" id="XP_003876452.1">
    <property type="nucleotide sequence ID" value="XM_003876403.1"/>
</dbReference>